<proteinExistence type="predicted"/>
<organism evidence="2 3">
    <name type="scientific">Klebsormidium nitens</name>
    <name type="common">Green alga</name>
    <name type="synonym">Ulothrix nitens</name>
    <dbReference type="NCBI Taxonomy" id="105231"/>
    <lineage>
        <taxon>Eukaryota</taxon>
        <taxon>Viridiplantae</taxon>
        <taxon>Streptophyta</taxon>
        <taxon>Klebsormidiophyceae</taxon>
        <taxon>Klebsormidiales</taxon>
        <taxon>Klebsormidiaceae</taxon>
        <taxon>Klebsormidium</taxon>
    </lineage>
</organism>
<name>A0A0U9HKV2_KLENI</name>
<feature type="compositionally biased region" description="Polar residues" evidence="1">
    <location>
        <begin position="81"/>
        <end position="94"/>
    </location>
</feature>
<accession>A0A0U9HKV2</accession>
<sequence length="94" mass="10489">MFFCTDAGCAAGEHCALRHDEKRREWCAENAVLERSRSAPPPRPAADDYESPPWEEPAPAPPRIAPHHLRRSWPGRPAVGASSQQTTYVLSQRV</sequence>
<dbReference type="Proteomes" id="UP000054558">
    <property type="component" value="Unassembled WGS sequence"/>
</dbReference>
<evidence type="ECO:0000313" key="2">
    <source>
        <dbReference type="EMBL" id="GAQ80229.1"/>
    </source>
</evidence>
<gene>
    <name evidence="2" type="ORF">KFL_000490190</name>
</gene>
<feature type="compositionally biased region" description="Pro residues" evidence="1">
    <location>
        <begin position="54"/>
        <end position="64"/>
    </location>
</feature>
<evidence type="ECO:0000313" key="3">
    <source>
        <dbReference type="Proteomes" id="UP000054558"/>
    </source>
</evidence>
<evidence type="ECO:0000256" key="1">
    <source>
        <dbReference type="SAM" id="MobiDB-lite"/>
    </source>
</evidence>
<dbReference type="AlphaFoldDB" id="A0A0U9HKV2"/>
<feature type="region of interest" description="Disordered" evidence="1">
    <location>
        <begin position="33"/>
        <end position="94"/>
    </location>
</feature>
<keyword evidence="3" id="KW-1185">Reference proteome</keyword>
<protein>
    <submittedName>
        <fullName evidence="2">Uncharacterized protein</fullName>
    </submittedName>
</protein>
<dbReference type="EMBL" id="DF236998">
    <property type="protein sequence ID" value="GAQ80229.1"/>
    <property type="molecule type" value="Genomic_DNA"/>
</dbReference>
<reference evidence="2 3" key="1">
    <citation type="journal article" date="2014" name="Nat. Commun.">
        <title>Klebsormidium flaccidum genome reveals primary factors for plant terrestrial adaptation.</title>
        <authorList>
            <person name="Hori K."/>
            <person name="Maruyama F."/>
            <person name="Fujisawa T."/>
            <person name="Togashi T."/>
            <person name="Yamamoto N."/>
            <person name="Seo M."/>
            <person name="Sato S."/>
            <person name="Yamada T."/>
            <person name="Mori H."/>
            <person name="Tajima N."/>
            <person name="Moriyama T."/>
            <person name="Ikeuchi M."/>
            <person name="Watanabe M."/>
            <person name="Wada H."/>
            <person name="Kobayashi K."/>
            <person name="Saito M."/>
            <person name="Masuda T."/>
            <person name="Sasaki-Sekimoto Y."/>
            <person name="Mashiguchi K."/>
            <person name="Awai K."/>
            <person name="Shimojima M."/>
            <person name="Masuda S."/>
            <person name="Iwai M."/>
            <person name="Nobusawa T."/>
            <person name="Narise T."/>
            <person name="Kondo S."/>
            <person name="Saito H."/>
            <person name="Sato R."/>
            <person name="Murakawa M."/>
            <person name="Ihara Y."/>
            <person name="Oshima-Yamada Y."/>
            <person name="Ohtaka K."/>
            <person name="Satoh M."/>
            <person name="Sonobe K."/>
            <person name="Ishii M."/>
            <person name="Ohtani R."/>
            <person name="Kanamori-Sato M."/>
            <person name="Honoki R."/>
            <person name="Miyazaki D."/>
            <person name="Mochizuki H."/>
            <person name="Umetsu J."/>
            <person name="Higashi K."/>
            <person name="Shibata D."/>
            <person name="Kamiya Y."/>
            <person name="Sato N."/>
            <person name="Nakamura Y."/>
            <person name="Tabata S."/>
            <person name="Ida S."/>
            <person name="Kurokawa K."/>
            <person name="Ohta H."/>
        </authorList>
    </citation>
    <scope>NUCLEOTIDE SEQUENCE [LARGE SCALE GENOMIC DNA]</scope>
    <source>
        <strain evidence="2 3">NIES-2285</strain>
    </source>
</reference>